<evidence type="ECO:0000313" key="4">
    <source>
        <dbReference type="Proteomes" id="UP000683360"/>
    </source>
</evidence>
<dbReference type="AlphaFoldDB" id="A0A8S3TTH8"/>
<feature type="coiled-coil region" evidence="1">
    <location>
        <begin position="44"/>
        <end position="85"/>
    </location>
</feature>
<evidence type="ECO:0000256" key="2">
    <source>
        <dbReference type="SAM" id="Phobius"/>
    </source>
</evidence>
<gene>
    <name evidence="3" type="ORF">MEDL_47473</name>
</gene>
<feature type="transmembrane region" description="Helical" evidence="2">
    <location>
        <begin position="85"/>
        <end position="111"/>
    </location>
</feature>
<keyword evidence="4" id="KW-1185">Reference proteome</keyword>
<evidence type="ECO:0000313" key="3">
    <source>
        <dbReference type="EMBL" id="CAG2234877.1"/>
    </source>
</evidence>
<comment type="caution">
    <text evidence="3">The sequence shown here is derived from an EMBL/GenBank/DDBJ whole genome shotgun (WGS) entry which is preliminary data.</text>
</comment>
<keyword evidence="2" id="KW-0812">Transmembrane</keyword>
<keyword evidence="1" id="KW-0175">Coiled coil</keyword>
<proteinExistence type="predicted"/>
<protein>
    <submittedName>
        <fullName evidence="3">Uncharacterized protein</fullName>
    </submittedName>
</protein>
<name>A0A8S3TTH8_MYTED</name>
<dbReference type="EMBL" id="CAJPWZ010002273">
    <property type="protein sequence ID" value="CAG2234877.1"/>
    <property type="molecule type" value="Genomic_DNA"/>
</dbReference>
<keyword evidence="2" id="KW-0472">Membrane</keyword>
<accession>A0A8S3TTH8</accession>
<keyword evidence="2" id="KW-1133">Transmembrane helix</keyword>
<reference evidence="3" key="1">
    <citation type="submission" date="2021-03" db="EMBL/GenBank/DDBJ databases">
        <authorList>
            <person name="Bekaert M."/>
        </authorList>
    </citation>
    <scope>NUCLEOTIDE SEQUENCE</scope>
</reference>
<sequence length="259" mass="28591">MIGSTGNKPGKSVLDKKKLIDDIKGFNAEESKITIELKGKSAAVSNAQKQLDQKKIQLDCATNTLRTAENKLQEARDSQDTALNVAIGLSFIPILGLLAAPITLIVALTALQKGIDEACHHKNTAAQEVSSSKTALEEAVSSEDKVRNELSILNSRKTKTEQMLTKLKESINQLQKDQAKIIKVNENIKKCYMALCKFYGSFKVLWSETRGGYSLSLLRDVSNPVCILRDLNFRLKQIEQATITANRNASEDEDILDLI</sequence>
<organism evidence="3 4">
    <name type="scientific">Mytilus edulis</name>
    <name type="common">Blue mussel</name>
    <dbReference type="NCBI Taxonomy" id="6550"/>
    <lineage>
        <taxon>Eukaryota</taxon>
        <taxon>Metazoa</taxon>
        <taxon>Spiralia</taxon>
        <taxon>Lophotrochozoa</taxon>
        <taxon>Mollusca</taxon>
        <taxon>Bivalvia</taxon>
        <taxon>Autobranchia</taxon>
        <taxon>Pteriomorphia</taxon>
        <taxon>Mytilida</taxon>
        <taxon>Mytiloidea</taxon>
        <taxon>Mytilidae</taxon>
        <taxon>Mytilinae</taxon>
        <taxon>Mytilus</taxon>
    </lineage>
</organism>
<dbReference type="Proteomes" id="UP000683360">
    <property type="component" value="Unassembled WGS sequence"/>
</dbReference>
<feature type="coiled-coil region" evidence="1">
    <location>
        <begin position="157"/>
        <end position="187"/>
    </location>
</feature>
<evidence type="ECO:0000256" key="1">
    <source>
        <dbReference type="SAM" id="Coils"/>
    </source>
</evidence>